<keyword evidence="3" id="KW-1003">Cell membrane</keyword>
<evidence type="ECO:0000256" key="10">
    <source>
        <dbReference type="ARBA" id="ARBA00022989"/>
    </source>
</evidence>
<evidence type="ECO:0000256" key="3">
    <source>
        <dbReference type="ARBA" id="ARBA00022475"/>
    </source>
</evidence>
<dbReference type="EC" id="2.7.10.1" evidence="2"/>
<keyword evidence="5" id="KW-0812">Transmembrane</keyword>
<gene>
    <name evidence="19" type="ORF">I5L79_21370</name>
</gene>
<sequence>MTTRSPSFHRSRSCLGYGLWLLLALLAPAGAALAQTVTTFGYTGAPQTYTVPVGVTRLQVVATGGSGGISSSSSATPAPGAVVQAVVPVTAGEVLTVVVGGQGASGNAGTTAGGYNGGGSGYQTGAGGGATDLRRAYTASTGTGDYLTTRNALVVAGGGGGSDYSYSTGGAGGTPTGGDGGTGSSNPGRGATQAAPGGGGVPGNGPTGGNGSTGTPFNGGGGGGYYGGGGAAGGGGFINHGGGGGGGSSFVTATATNVRYSLVTAAAAGNGSLTLTPVTSTTPTTFGYTGGPQYYTVPAGIFRLQVVAQGGAGGGSTYLTSQDSHGGQAAGTVTVIPGEVLTVQVGGQGHRYYTTGNNDGGYNGGGSGSGSGGGGGGATDLRRNPLVGSTGDYLTSRNALLVAGGGGGNLTLDLNSGYTAYPGGNGGIPNGGNGTTSFNNLEGGGATTTTVGYAHDASSAGSNGTGGAGEPGLKVGGGGGGYYGGGGGSYGVGSGNNGSGGGSGGGGSSFVLPKGSTNVSYALVPAVGDGSMTITPVSIANNALAFDGGDDRVNVANSQGGTPAGASNLKASGYTLEAWVYIAPAAAEAANSIIRLDGDYGLLVRNGLVETQVWQGSTRYAATATTALVAGRWNHVAGTWNGTSLKTYLNGVDVTGLTVSSTPTVTANTSGSQLRLGRSPSYNEYLTGRLDEVRVYNAPRTPAQIMADMFNAIPVGQELTNLQLYFTFDQGTAGGNNAGLTALPDLSGKGNAGTLFQFSLTGTTSNWVRSFPTITAIDQASGPVGTVVSIRGTNLKDATGFNFGSLAGAAFATPADDYVATTTVPVGASTGPVSVALAALAAYNGPVFTVDGPLPVQLVAFTAEAQPGAVALAWRTASEINSARFEVERSPDGVVFTAIGTAAAAGSSSGPRAYALADARLPAGASRLYYRLRQVDRDGTFSYSPVRAVAVSGPSGLALFPNPTRSGTATLTGAPSGTLVTVLDALGRPVQAAATDAAGTAALVLPAGLPSGVYLVRVGSKALRLTVE</sequence>
<dbReference type="Proteomes" id="UP000601099">
    <property type="component" value="Unassembled WGS sequence"/>
</dbReference>
<feature type="chain" id="PRO_5046149260" description="receptor protein-tyrosine kinase" evidence="17">
    <location>
        <begin position="35"/>
        <end position="1028"/>
    </location>
</feature>
<evidence type="ECO:0000256" key="17">
    <source>
        <dbReference type="SAM" id="SignalP"/>
    </source>
</evidence>
<evidence type="ECO:0000256" key="9">
    <source>
        <dbReference type="ARBA" id="ARBA00022840"/>
    </source>
</evidence>
<feature type="region of interest" description="Disordered" evidence="16">
    <location>
        <begin position="357"/>
        <end position="383"/>
    </location>
</feature>
<dbReference type="InterPro" id="IPR026444">
    <property type="entry name" value="Secre_tail"/>
</dbReference>
<evidence type="ECO:0000313" key="19">
    <source>
        <dbReference type="EMBL" id="MBG8556109.1"/>
    </source>
</evidence>
<dbReference type="Gene3D" id="2.60.120.200">
    <property type="match status" value="1"/>
</dbReference>
<keyword evidence="9" id="KW-0067">ATP-binding</keyword>
<keyword evidence="13" id="KW-1015">Disulfide bond</keyword>
<comment type="caution">
    <text evidence="19">The sequence shown here is derived from an EMBL/GenBank/DDBJ whole genome shotgun (WGS) entry which is preliminary data.</text>
</comment>
<keyword evidence="4" id="KW-0808">Transferase</keyword>
<dbReference type="NCBIfam" id="TIGR04183">
    <property type="entry name" value="Por_Secre_tail"/>
    <property type="match status" value="1"/>
</dbReference>
<keyword evidence="7" id="KW-0547">Nucleotide-binding</keyword>
<dbReference type="SMART" id="SM00560">
    <property type="entry name" value="LamGL"/>
    <property type="match status" value="1"/>
</dbReference>
<evidence type="ECO:0000256" key="13">
    <source>
        <dbReference type="ARBA" id="ARBA00023157"/>
    </source>
</evidence>
<keyword evidence="14" id="KW-0675">Receptor</keyword>
<feature type="signal peptide" evidence="17">
    <location>
        <begin position="1"/>
        <end position="34"/>
    </location>
</feature>
<proteinExistence type="predicted"/>
<dbReference type="InterPro" id="IPR006558">
    <property type="entry name" value="LamG-like"/>
</dbReference>
<feature type="compositionally biased region" description="Low complexity" evidence="16">
    <location>
        <begin position="184"/>
        <end position="195"/>
    </location>
</feature>
<evidence type="ECO:0000256" key="12">
    <source>
        <dbReference type="ARBA" id="ARBA00023137"/>
    </source>
</evidence>
<evidence type="ECO:0000256" key="2">
    <source>
        <dbReference type="ARBA" id="ARBA00011902"/>
    </source>
</evidence>
<dbReference type="Gene3D" id="2.60.40.10">
    <property type="entry name" value="Immunoglobulins"/>
    <property type="match status" value="1"/>
</dbReference>
<keyword evidence="12" id="KW-0829">Tyrosine-protein kinase</keyword>
<evidence type="ECO:0000313" key="20">
    <source>
        <dbReference type="Proteomes" id="UP000601099"/>
    </source>
</evidence>
<keyword evidence="6 17" id="KW-0732">Signal</keyword>
<feature type="compositionally biased region" description="Gly residues" evidence="16">
    <location>
        <begin position="196"/>
        <end position="216"/>
    </location>
</feature>
<dbReference type="InterPro" id="IPR013783">
    <property type="entry name" value="Ig-like_fold"/>
</dbReference>
<feature type="domain" description="LamG-like jellyroll fold" evidence="18">
    <location>
        <begin position="572"/>
        <end position="703"/>
    </location>
</feature>
<evidence type="ECO:0000256" key="8">
    <source>
        <dbReference type="ARBA" id="ARBA00022777"/>
    </source>
</evidence>
<evidence type="ECO:0000256" key="16">
    <source>
        <dbReference type="SAM" id="MobiDB-lite"/>
    </source>
</evidence>
<evidence type="ECO:0000256" key="7">
    <source>
        <dbReference type="ARBA" id="ARBA00022741"/>
    </source>
</evidence>
<evidence type="ECO:0000259" key="18">
    <source>
        <dbReference type="SMART" id="SM00560"/>
    </source>
</evidence>
<dbReference type="Pfam" id="PF13385">
    <property type="entry name" value="Laminin_G_3"/>
    <property type="match status" value="1"/>
</dbReference>
<dbReference type="InterPro" id="IPR013320">
    <property type="entry name" value="ConA-like_dom_sf"/>
</dbReference>
<evidence type="ECO:0000256" key="6">
    <source>
        <dbReference type="ARBA" id="ARBA00022729"/>
    </source>
</evidence>
<accession>A0ABS0L9C6</accession>
<dbReference type="Pfam" id="PF12810">
    <property type="entry name" value="ALK_LTK_GRD"/>
    <property type="match status" value="2"/>
</dbReference>
<keyword evidence="11" id="KW-0472">Membrane</keyword>
<dbReference type="InterPro" id="IPR055163">
    <property type="entry name" value="ALK/LTK-like_GRD"/>
</dbReference>
<reference evidence="19 20" key="1">
    <citation type="submission" date="2020-11" db="EMBL/GenBank/DDBJ databases">
        <title>Hymenobacter sp.</title>
        <authorList>
            <person name="Kim M.K."/>
        </authorList>
    </citation>
    <scope>NUCLEOTIDE SEQUENCE [LARGE SCALE GENOMIC DNA]</scope>
    <source>
        <strain evidence="19 20">BT594</strain>
    </source>
</reference>
<feature type="compositionally biased region" description="Gly residues" evidence="16">
    <location>
        <begin position="169"/>
        <end position="183"/>
    </location>
</feature>
<evidence type="ECO:0000256" key="1">
    <source>
        <dbReference type="ARBA" id="ARBA00004251"/>
    </source>
</evidence>
<protein>
    <recommendedName>
        <fullName evidence="2">receptor protein-tyrosine kinase</fullName>
        <ecNumber evidence="2">2.7.10.1</ecNumber>
    </recommendedName>
</protein>
<evidence type="ECO:0000256" key="5">
    <source>
        <dbReference type="ARBA" id="ARBA00022692"/>
    </source>
</evidence>
<evidence type="ECO:0000256" key="11">
    <source>
        <dbReference type="ARBA" id="ARBA00023136"/>
    </source>
</evidence>
<evidence type="ECO:0000256" key="14">
    <source>
        <dbReference type="ARBA" id="ARBA00023170"/>
    </source>
</evidence>
<feature type="region of interest" description="Disordered" evidence="16">
    <location>
        <begin position="167"/>
        <end position="216"/>
    </location>
</feature>
<dbReference type="SUPFAM" id="SSF49899">
    <property type="entry name" value="Concanavalin A-like lectins/glucanases"/>
    <property type="match status" value="1"/>
</dbReference>
<keyword evidence="10" id="KW-1133">Transmembrane helix</keyword>
<keyword evidence="8" id="KW-0418">Kinase</keyword>
<evidence type="ECO:0000256" key="15">
    <source>
        <dbReference type="ARBA" id="ARBA00023180"/>
    </source>
</evidence>
<keyword evidence="20" id="KW-1185">Reference proteome</keyword>
<keyword evidence="15" id="KW-0325">Glycoprotein</keyword>
<name>A0ABS0L9C6_9BACT</name>
<feature type="compositionally biased region" description="Gly residues" evidence="16">
    <location>
        <begin position="358"/>
        <end position="378"/>
    </location>
</feature>
<dbReference type="EMBL" id="JADWYK010000020">
    <property type="protein sequence ID" value="MBG8556109.1"/>
    <property type="molecule type" value="Genomic_DNA"/>
</dbReference>
<comment type="subcellular location">
    <subcellularLocation>
        <location evidence="1">Cell membrane</location>
        <topology evidence="1">Single-pass type I membrane protein</topology>
    </subcellularLocation>
</comment>
<evidence type="ECO:0000256" key="4">
    <source>
        <dbReference type="ARBA" id="ARBA00022679"/>
    </source>
</evidence>
<organism evidence="19 20">
    <name type="scientific">Hymenobacter guriensis</name>
    <dbReference type="NCBI Taxonomy" id="2793065"/>
    <lineage>
        <taxon>Bacteria</taxon>
        <taxon>Pseudomonadati</taxon>
        <taxon>Bacteroidota</taxon>
        <taxon>Cytophagia</taxon>
        <taxon>Cytophagales</taxon>
        <taxon>Hymenobacteraceae</taxon>
        <taxon>Hymenobacter</taxon>
    </lineage>
</organism>